<dbReference type="AlphaFoldDB" id="A0A8D8V7K0"/>
<organism evidence="1">
    <name type="scientific">Cacopsylla melanoneura</name>
    <dbReference type="NCBI Taxonomy" id="428564"/>
    <lineage>
        <taxon>Eukaryota</taxon>
        <taxon>Metazoa</taxon>
        <taxon>Ecdysozoa</taxon>
        <taxon>Arthropoda</taxon>
        <taxon>Hexapoda</taxon>
        <taxon>Insecta</taxon>
        <taxon>Pterygota</taxon>
        <taxon>Neoptera</taxon>
        <taxon>Paraneoptera</taxon>
        <taxon>Hemiptera</taxon>
        <taxon>Sternorrhyncha</taxon>
        <taxon>Psylloidea</taxon>
        <taxon>Psyllidae</taxon>
        <taxon>Psyllinae</taxon>
        <taxon>Cacopsylla</taxon>
    </lineage>
</organism>
<accession>A0A8D8V7K0</accession>
<evidence type="ECO:0000313" key="1">
    <source>
        <dbReference type="EMBL" id="CAG6719288.1"/>
    </source>
</evidence>
<protein>
    <submittedName>
        <fullName evidence="1">Uncharacterized protein</fullName>
    </submittedName>
</protein>
<sequence length="276" mass="32673">MSLFTTTITHHITYIPSSLTRLTTCLLIVHHDFPMINSFPFNQLHIPARCLYAGTDLHATLIGQRFLRQESLLHFHTLHSKHQLISQTFFKSVSKLTMLSKLPQSRQELSNCLFWVLSSSLKSQTFCYHIWFWLETSDQKCLKFFITLLNRFLRQTQITQLRVALITNLLQKIQTFLLWIFHLMQLKLYLISLQPGRQIINFPLELGNVEQTHTVGPRDHISDSRHLRLIFCLQHFKYHFVKLYTLKFSNKIFHSFANVIYRGKEKISRSQRLATE</sequence>
<name>A0A8D8V7K0_9HEMI</name>
<dbReference type="EMBL" id="HBUF01358560">
    <property type="protein sequence ID" value="CAG6719288.1"/>
    <property type="molecule type" value="Transcribed_RNA"/>
</dbReference>
<proteinExistence type="predicted"/>
<reference evidence="1" key="1">
    <citation type="submission" date="2021-05" db="EMBL/GenBank/DDBJ databases">
        <authorList>
            <person name="Alioto T."/>
            <person name="Alioto T."/>
            <person name="Gomez Garrido J."/>
        </authorList>
    </citation>
    <scope>NUCLEOTIDE SEQUENCE</scope>
</reference>